<dbReference type="OrthoDB" id="1895294at2759"/>
<feature type="domain" description="DOG1" evidence="2">
    <location>
        <begin position="6"/>
        <end position="234"/>
    </location>
</feature>
<organism evidence="3 4">
    <name type="scientific">Vigna unguiculata</name>
    <name type="common">Cowpea</name>
    <dbReference type="NCBI Taxonomy" id="3917"/>
    <lineage>
        <taxon>Eukaryota</taxon>
        <taxon>Viridiplantae</taxon>
        <taxon>Streptophyta</taxon>
        <taxon>Embryophyta</taxon>
        <taxon>Tracheophyta</taxon>
        <taxon>Spermatophyta</taxon>
        <taxon>Magnoliopsida</taxon>
        <taxon>eudicotyledons</taxon>
        <taxon>Gunneridae</taxon>
        <taxon>Pentapetalae</taxon>
        <taxon>rosids</taxon>
        <taxon>fabids</taxon>
        <taxon>Fabales</taxon>
        <taxon>Fabaceae</taxon>
        <taxon>Papilionoideae</taxon>
        <taxon>50 kb inversion clade</taxon>
        <taxon>NPAAA clade</taxon>
        <taxon>indigoferoid/millettioid clade</taxon>
        <taxon>Phaseoleae</taxon>
        <taxon>Vigna</taxon>
    </lineage>
</organism>
<dbReference type="InterPro" id="IPR051886">
    <property type="entry name" value="Seed_Dev/Stress_Resp_Reg"/>
</dbReference>
<accession>A0A4D6KGH7</accession>
<dbReference type="InterPro" id="IPR025422">
    <property type="entry name" value="TGA_domain"/>
</dbReference>
<dbReference type="Proteomes" id="UP000501690">
    <property type="component" value="Linkage Group LG1"/>
</dbReference>
<reference evidence="3 4" key="1">
    <citation type="submission" date="2019-04" db="EMBL/GenBank/DDBJ databases">
        <title>An improved genome assembly and genetic linkage map for asparagus bean, Vigna unguiculata ssp. sesquipedialis.</title>
        <authorList>
            <person name="Xia Q."/>
            <person name="Zhang R."/>
            <person name="Dong Y."/>
        </authorList>
    </citation>
    <scope>NUCLEOTIDE SEQUENCE [LARGE SCALE GENOMIC DNA]</scope>
    <source>
        <tissue evidence="3">Leaf</tissue>
    </source>
</reference>
<feature type="coiled-coil region" evidence="1">
    <location>
        <begin position="115"/>
        <end position="142"/>
    </location>
</feature>
<keyword evidence="1" id="KW-0175">Coiled coil</keyword>
<dbReference type="GO" id="GO:0006351">
    <property type="term" value="P:DNA-templated transcription"/>
    <property type="evidence" value="ECO:0007669"/>
    <property type="project" value="InterPro"/>
</dbReference>
<protein>
    <submittedName>
        <fullName evidence="3">Transcription factor TGA</fullName>
    </submittedName>
</protein>
<evidence type="ECO:0000313" key="4">
    <source>
        <dbReference type="Proteomes" id="UP000501690"/>
    </source>
</evidence>
<evidence type="ECO:0000259" key="2">
    <source>
        <dbReference type="PROSITE" id="PS51806"/>
    </source>
</evidence>
<dbReference type="PROSITE" id="PS51806">
    <property type="entry name" value="DOG1"/>
    <property type="match status" value="1"/>
</dbReference>
<dbReference type="Gramene" id="Vigun06g189900.1.v1.2">
    <property type="protein sequence ID" value="Vigun06g189900.1.v1.2.CDS.1"/>
    <property type="gene ID" value="Vigun06g189900.v1.2"/>
</dbReference>
<keyword evidence="4" id="KW-1185">Reference proteome</keyword>
<name>A0A4D6KGH7_VIGUN</name>
<dbReference type="GO" id="GO:0043565">
    <property type="term" value="F:sequence-specific DNA binding"/>
    <property type="evidence" value="ECO:0007669"/>
    <property type="project" value="InterPro"/>
</dbReference>
<dbReference type="AlphaFoldDB" id="A0A4D6KGH7"/>
<gene>
    <name evidence="3" type="ORF">DEO72_LG1g487</name>
</gene>
<evidence type="ECO:0000313" key="3">
    <source>
        <dbReference type="EMBL" id="QCD76866.1"/>
    </source>
</evidence>
<dbReference type="PANTHER" id="PTHR46354">
    <property type="entry name" value="DOG1 DOMAIN-CONTAINING PROTEIN"/>
    <property type="match status" value="1"/>
</dbReference>
<proteinExistence type="predicted"/>
<sequence length="245" mass="28226">MANPAVQRFSEFHEKWNEKLEDILQQLTQVSDQRTEVVKTEEELLALVSTVTTHLKEYYNTKWAAAGTENVLIFFSPPWMNPLEHAQLWMTGWKPSTVFRQLENLKKKGNVFVMTEEQEKRMEDLKVRVRMEEDKVEREMERQHVAMADRKMVQLSKISTSRPSRGGPNSVTEVAVKEVVVGLERVMKASDCVRLKTLKGVLDLLSPMQGVDFLAMNITTQLRFRQWGTKKKDTAGTALNGNQDK</sequence>
<dbReference type="EMBL" id="CP039345">
    <property type="protein sequence ID" value="QCD76866.1"/>
    <property type="molecule type" value="Genomic_DNA"/>
</dbReference>
<dbReference type="PANTHER" id="PTHR46354:SF2">
    <property type="entry name" value="PROTEIN DOG1-LIKE 4"/>
    <property type="match status" value="1"/>
</dbReference>
<evidence type="ECO:0000256" key="1">
    <source>
        <dbReference type="SAM" id="Coils"/>
    </source>
</evidence>
<dbReference type="Pfam" id="PF14144">
    <property type="entry name" value="DOG1"/>
    <property type="match status" value="1"/>
</dbReference>